<dbReference type="Pfam" id="PF00712">
    <property type="entry name" value="DNA_pol3_beta"/>
    <property type="match status" value="1"/>
</dbReference>
<evidence type="ECO:0000259" key="12">
    <source>
        <dbReference type="Pfam" id="PF02768"/>
    </source>
</evidence>
<dbReference type="Pfam" id="PF02768">
    <property type="entry name" value="DNA_pol3_beta_3"/>
    <property type="match status" value="1"/>
</dbReference>
<keyword evidence="14" id="KW-1185">Reference proteome</keyword>
<evidence type="ECO:0000256" key="2">
    <source>
        <dbReference type="ARBA" id="ARBA00010752"/>
    </source>
</evidence>
<evidence type="ECO:0000256" key="8">
    <source>
        <dbReference type="ARBA" id="ARBA00023125"/>
    </source>
</evidence>
<dbReference type="EC" id="2.7.7.7" evidence="13"/>
<dbReference type="OrthoDB" id="468978at2"/>
<dbReference type="GO" id="GO:0006271">
    <property type="term" value="P:DNA strand elongation involved in DNA replication"/>
    <property type="evidence" value="ECO:0007669"/>
    <property type="project" value="TreeGrafter"/>
</dbReference>
<evidence type="ECO:0000256" key="4">
    <source>
        <dbReference type="ARBA" id="ARBA00022679"/>
    </source>
</evidence>
<feature type="domain" description="DNA polymerase III beta sliding clamp central" evidence="11">
    <location>
        <begin position="272"/>
        <end position="401"/>
    </location>
</feature>
<dbReference type="AlphaFoldDB" id="K9VTZ5"/>
<feature type="compositionally biased region" description="Polar residues" evidence="9">
    <location>
        <begin position="35"/>
        <end position="51"/>
    </location>
</feature>
<dbReference type="GO" id="GO:0009360">
    <property type="term" value="C:DNA polymerase III complex"/>
    <property type="evidence" value="ECO:0007669"/>
    <property type="project" value="InterPro"/>
</dbReference>
<dbReference type="Gene3D" id="3.10.150.10">
    <property type="entry name" value="DNA Polymerase III, subunit A, domain 2"/>
    <property type="match status" value="1"/>
</dbReference>
<dbReference type="GO" id="GO:0003677">
    <property type="term" value="F:DNA binding"/>
    <property type="evidence" value="ECO:0007669"/>
    <property type="project" value="UniProtKB-KW"/>
</dbReference>
<evidence type="ECO:0000313" key="14">
    <source>
        <dbReference type="Proteomes" id="UP000010478"/>
    </source>
</evidence>
<evidence type="ECO:0000259" key="10">
    <source>
        <dbReference type="Pfam" id="PF00712"/>
    </source>
</evidence>
<evidence type="ECO:0000256" key="5">
    <source>
        <dbReference type="ARBA" id="ARBA00022695"/>
    </source>
</evidence>
<feature type="region of interest" description="Disordered" evidence="9">
    <location>
        <begin position="34"/>
        <end position="53"/>
    </location>
</feature>
<evidence type="ECO:0000256" key="1">
    <source>
        <dbReference type="ARBA" id="ARBA00004496"/>
    </source>
</evidence>
<gene>
    <name evidence="13" type="ORF">Osc7112_6871</name>
</gene>
<evidence type="ECO:0000259" key="11">
    <source>
        <dbReference type="Pfam" id="PF02767"/>
    </source>
</evidence>
<evidence type="ECO:0000256" key="6">
    <source>
        <dbReference type="ARBA" id="ARBA00022705"/>
    </source>
</evidence>
<organism evidence="13 14">
    <name type="scientific">Phormidium nigroviride PCC 7112</name>
    <dbReference type="NCBI Taxonomy" id="179408"/>
    <lineage>
        <taxon>Bacteria</taxon>
        <taxon>Bacillati</taxon>
        <taxon>Cyanobacteriota</taxon>
        <taxon>Cyanophyceae</taxon>
        <taxon>Oscillatoriophycideae</taxon>
        <taxon>Oscillatoriales</taxon>
        <taxon>Oscillatoriaceae</taxon>
        <taxon>Phormidium</taxon>
    </lineage>
</organism>
<proteinExistence type="inferred from homology"/>
<dbReference type="InterPro" id="IPR022637">
    <property type="entry name" value="DNA_polIII_beta_cen"/>
</dbReference>
<feature type="region of interest" description="Disordered" evidence="9">
    <location>
        <begin position="1"/>
        <end position="28"/>
    </location>
</feature>
<dbReference type="NCBIfam" id="TIGR00663">
    <property type="entry name" value="dnan"/>
    <property type="match status" value="1"/>
</dbReference>
<keyword evidence="3" id="KW-0963">Cytoplasm</keyword>
<dbReference type="Proteomes" id="UP000010478">
    <property type="component" value="Plasmid pOSC7112.04"/>
</dbReference>
<dbReference type="InterPro" id="IPR046938">
    <property type="entry name" value="DNA_clamp_sf"/>
</dbReference>
<comment type="similarity">
    <text evidence="2">Belongs to the beta sliding clamp family.</text>
</comment>
<dbReference type="EMBL" id="CP003618">
    <property type="protein sequence ID" value="AFZ10952.1"/>
    <property type="molecule type" value="Genomic_DNA"/>
</dbReference>
<dbReference type="InterPro" id="IPR022634">
    <property type="entry name" value="DNA_polIII_beta_N"/>
</dbReference>
<dbReference type="Gene3D" id="3.70.10.10">
    <property type="match status" value="1"/>
</dbReference>
<evidence type="ECO:0000256" key="3">
    <source>
        <dbReference type="ARBA" id="ARBA00022490"/>
    </source>
</evidence>
<keyword evidence="4 13" id="KW-0808">Transferase</keyword>
<dbReference type="RefSeq" id="WP_015211826.1">
    <property type="nucleotide sequence ID" value="NC_019764.1"/>
</dbReference>
<reference evidence="13 14" key="1">
    <citation type="submission" date="2012-05" db="EMBL/GenBank/DDBJ databases">
        <title>Finished plasmid 4 of genome of Oscillatoria sp. PCC 7112.</title>
        <authorList>
            <consortium name="US DOE Joint Genome Institute"/>
            <person name="Gugger M."/>
            <person name="Coursin T."/>
            <person name="Rippka R."/>
            <person name="Tandeau De Marsac N."/>
            <person name="Huntemann M."/>
            <person name="Wei C.-L."/>
            <person name="Han J."/>
            <person name="Detter J.C."/>
            <person name="Han C."/>
            <person name="Tapia R."/>
            <person name="Davenport K."/>
            <person name="Daligault H."/>
            <person name="Erkkila T."/>
            <person name="Gu W."/>
            <person name="Munk A.C.C."/>
            <person name="Teshima H."/>
            <person name="Xu Y."/>
            <person name="Chain P."/>
            <person name="Chen A."/>
            <person name="Krypides N."/>
            <person name="Mavromatis K."/>
            <person name="Markowitz V."/>
            <person name="Szeto E."/>
            <person name="Ivanova N."/>
            <person name="Mikhailova N."/>
            <person name="Ovchinnikova G."/>
            <person name="Pagani I."/>
            <person name="Pati A."/>
            <person name="Goodwin L."/>
            <person name="Peters L."/>
            <person name="Pitluck S."/>
            <person name="Woyke T."/>
            <person name="Kerfeld C."/>
        </authorList>
    </citation>
    <scope>NUCLEOTIDE SEQUENCE [LARGE SCALE GENOMIC DNA]</scope>
    <source>
        <strain evidence="13 14">PCC 7112</strain>
        <plasmid evidence="13 14">pOSC7112.04</plasmid>
    </source>
</reference>
<dbReference type="SMART" id="SM00480">
    <property type="entry name" value="POL3Bc"/>
    <property type="match status" value="1"/>
</dbReference>
<comment type="subcellular location">
    <subcellularLocation>
        <location evidence="1">Cytoplasm</location>
    </subcellularLocation>
</comment>
<name>K9VTZ5_9CYAN</name>
<feature type="region of interest" description="Disordered" evidence="9">
    <location>
        <begin position="62"/>
        <end position="132"/>
    </location>
</feature>
<geneLocation type="plasmid" evidence="13 14">
    <name>pOSC7112.04</name>
</geneLocation>
<dbReference type="GO" id="GO:0008408">
    <property type="term" value="F:3'-5' exonuclease activity"/>
    <property type="evidence" value="ECO:0007669"/>
    <property type="project" value="InterPro"/>
</dbReference>
<dbReference type="SUPFAM" id="SSF55979">
    <property type="entry name" value="DNA clamp"/>
    <property type="match status" value="3"/>
</dbReference>
<dbReference type="Pfam" id="PF02767">
    <property type="entry name" value="DNA_pol3_beta_2"/>
    <property type="match status" value="1"/>
</dbReference>
<feature type="compositionally biased region" description="Low complexity" evidence="9">
    <location>
        <begin position="106"/>
        <end position="125"/>
    </location>
</feature>
<evidence type="ECO:0000256" key="7">
    <source>
        <dbReference type="ARBA" id="ARBA00022932"/>
    </source>
</evidence>
<keyword evidence="5 13" id="KW-0548">Nucleotidyltransferase</keyword>
<keyword evidence="8" id="KW-0238">DNA-binding</keyword>
<dbReference type="GO" id="GO:0005737">
    <property type="term" value="C:cytoplasm"/>
    <property type="evidence" value="ECO:0007669"/>
    <property type="project" value="UniProtKB-SubCell"/>
</dbReference>
<dbReference type="HOGENOM" id="CLU_038149_4_1_3"/>
<dbReference type="PANTHER" id="PTHR30478">
    <property type="entry name" value="DNA POLYMERASE III SUBUNIT BETA"/>
    <property type="match status" value="1"/>
</dbReference>
<dbReference type="eggNOG" id="COG0592">
    <property type="taxonomic scope" value="Bacteria"/>
</dbReference>
<dbReference type="KEGG" id="oni:Osc7112_6871"/>
<dbReference type="PANTHER" id="PTHR30478:SF0">
    <property type="entry name" value="BETA SLIDING CLAMP"/>
    <property type="match status" value="1"/>
</dbReference>
<feature type="domain" description="DNA polymerase III beta sliding clamp C-terminal" evidence="12">
    <location>
        <begin position="415"/>
        <end position="514"/>
    </location>
</feature>
<protein>
    <submittedName>
        <fullName evidence="13">DNA polymerase III, beta subunit</fullName>
        <ecNumber evidence="13">2.7.7.7</ecNumber>
    </submittedName>
</protein>
<keyword evidence="7" id="KW-0239">DNA-directed DNA polymerase</keyword>
<keyword evidence="13" id="KW-0614">Plasmid</keyword>
<feature type="compositionally biased region" description="Polar residues" evidence="9">
    <location>
        <begin position="18"/>
        <end position="27"/>
    </location>
</feature>
<sequence length="535" mass="58198">MTKFRLSESTAKEAIPQKASQKKSSTGIRARETANLDNIANNPHSTDNSQKLAVFPDKISEVTAANSSKSVKKTGKDKTNVAPLSEPETTGSQQLETSETLTNSAELLPTPTPSLETPVRDATAPSPAPTPTTVEIVCDSREFNDYIQALKGIIPNNSTHPILHNVLIEADLKAQLLHLTAYNLEFGMQVSFDANVNQAGKLTLPAPILADILGKFPNGSLTLKSSSEIIKESDVSSVSATLSASRSKHAIRGLAAGEFPVIPSVEQKLVTLPASVLIAVLKASLFAVSSEENKRILTGANFQLSRDEDRGLDKLRIWTTDGHRVAMVVGLSENNNSNPSIDRPVQFTVPAKVLRVLERNLNPTDRIAIYYDGSAQQSTNIVIFQWENWRLTAQLLEGQYPLCDRIIAPHRHLFSNQLIVERQALLKALERLASHSDKSHVTVILELDSEFQQVMASINNTISSGNETIDAKISGGNFRVKCDIRYLIDTAKAISSSDLRILMTAPTAPLLIVPFGIPSLGTEALDCEYIVAPQE</sequence>
<keyword evidence="6" id="KW-0235">DNA replication</keyword>
<dbReference type="GO" id="GO:0003887">
    <property type="term" value="F:DNA-directed DNA polymerase activity"/>
    <property type="evidence" value="ECO:0007669"/>
    <property type="project" value="UniProtKB-KW"/>
</dbReference>
<feature type="compositionally biased region" description="Polar residues" evidence="9">
    <location>
        <begin position="87"/>
        <end position="105"/>
    </location>
</feature>
<feature type="domain" description="DNA polymerase III beta sliding clamp N-terminal" evidence="10">
    <location>
        <begin position="136"/>
        <end position="263"/>
    </location>
</feature>
<evidence type="ECO:0000256" key="9">
    <source>
        <dbReference type="SAM" id="MobiDB-lite"/>
    </source>
</evidence>
<accession>K9VTZ5</accession>
<dbReference type="InterPro" id="IPR001001">
    <property type="entry name" value="DNA_polIII_beta"/>
</dbReference>
<dbReference type="CDD" id="cd00140">
    <property type="entry name" value="beta_clamp"/>
    <property type="match status" value="1"/>
</dbReference>
<dbReference type="InterPro" id="IPR022635">
    <property type="entry name" value="DNA_polIII_beta_C"/>
</dbReference>
<evidence type="ECO:0000313" key="13">
    <source>
        <dbReference type="EMBL" id="AFZ10952.1"/>
    </source>
</evidence>